<feature type="domain" description="Solute-binding protein family 5" evidence="3">
    <location>
        <begin position="104"/>
        <end position="504"/>
    </location>
</feature>
<keyword evidence="2" id="KW-0732">Signal</keyword>
<dbReference type="EMBL" id="JAWLJX010000010">
    <property type="protein sequence ID" value="MDV6264078.1"/>
    <property type="molecule type" value="Genomic_DNA"/>
</dbReference>
<comment type="caution">
    <text evidence="4">The sequence shown here is derived from an EMBL/GenBank/DDBJ whole genome shotgun (WGS) entry which is preliminary data.</text>
</comment>
<evidence type="ECO:0000259" key="3">
    <source>
        <dbReference type="Pfam" id="PF00496"/>
    </source>
</evidence>
<reference evidence="4 5" key="1">
    <citation type="submission" date="2023-10" db="EMBL/GenBank/DDBJ databases">
        <title>Development of a sustainable strategy for remediation of hydrocarbon-contaminated territories based on the waste exchange concept.</title>
        <authorList>
            <person name="Krivoruchko A."/>
        </authorList>
    </citation>
    <scope>NUCLEOTIDE SEQUENCE [LARGE SCALE GENOMIC DNA]</scope>
    <source>
        <strain evidence="4 5">IEGM 1323</strain>
    </source>
</reference>
<dbReference type="Gene3D" id="3.10.105.10">
    <property type="entry name" value="Dipeptide-binding Protein, Domain 3"/>
    <property type="match status" value="1"/>
</dbReference>
<evidence type="ECO:0000256" key="1">
    <source>
        <dbReference type="SAM" id="MobiDB-lite"/>
    </source>
</evidence>
<dbReference type="Pfam" id="PF00496">
    <property type="entry name" value="SBP_bac_5"/>
    <property type="match status" value="1"/>
</dbReference>
<dbReference type="Proteomes" id="UP001185755">
    <property type="component" value="Unassembled WGS sequence"/>
</dbReference>
<dbReference type="InterPro" id="IPR000914">
    <property type="entry name" value="SBP_5_dom"/>
</dbReference>
<feature type="region of interest" description="Disordered" evidence="1">
    <location>
        <begin position="380"/>
        <end position="414"/>
    </location>
</feature>
<protein>
    <submittedName>
        <fullName evidence="4">ABC transporter family substrate-binding protein</fullName>
    </submittedName>
</protein>
<gene>
    <name evidence="4" type="ORF">R3P96_22310</name>
</gene>
<sequence length="602" mass="61897">MPAVLVSAIALVLTACTADPPPPIESVETPVSTTMVPAKTGDPVVVAIDDVGIGFNPHLLADQSPATAAVSSLVLPSPFRPNRNADTGVTTWEPDLSLMISAEVTSQSPFTIRYQLRNEAQWSDSAPIAAEDFRYLWQQMITQPGVVDSAGYALISDIASSGGGKTVDVTLESPYPAWQRLFTDLVPSHLLKDSPGGFQGGLTDNVPVSGSRFNIKTVDQGRDEILLERNDRFWGEPALPDQILIRRGGTPAQLADSLRSADAQIAQVRGDAALRAQLSAIPGVRTDTIRQSRVLSMTVNGRAPNMSDSIVRQGIFGLLDPNLLATVGAGGGATDRRAAAQLLSPSDPGYTATSPAPIGRTAALDLLRRAGFVPTPDAVVTSTPTAAAPTTATAPTSPVPTSGAPTADPATTSAPVPGVPRLADASGTALRFVIGAVENDDIALAVAGTAADELVSAGVDATVTPLPADELYSTALTDGTVDAVVGWNSAGVDPATVLASRFGCVQEPAAGSGDRAAAPRNLSGLCVPELGPTIDRALLNGLDPSVATNDVEPKLWSLASTLPIMQDSSVVAAVPGITGVSLTGPVEVGIFADAAQWMRTPS</sequence>
<dbReference type="InterPro" id="IPR039424">
    <property type="entry name" value="SBP_5"/>
</dbReference>
<dbReference type="RefSeq" id="WP_317566242.1">
    <property type="nucleotide sequence ID" value="NZ_JAWLJX010000010.1"/>
</dbReference>
<accession>A0ABU4BIS1</accession>
<organism evidence="4 5">
    <name type="scientific">Rhodococcoides yunnanense</name>
    <dbReference type="NCBI Taxonomy" id="278209"/>
    <lineage>
        <taxon>Bacteria</taxon>
        <taxon>Bacillati</taxon>
        <taxon>Actinomycetota</taxon>
        <taxon>Actinomycetes</taxon>
        <taxon>Mycobacteriales</taxon>
        <taxon>Nocardiaceae</taxon>
        <taxon>Rhodococcoides</taxon>
    </lineage>
</organism>
<name>A0ABU4BIS1_9NOCA</name>
<dbReference type="PANTHER" id="PTHR30290">
    <property type="entry name" value="PERIPLASMIC BINDING COMPONENT OF ABC TRANSPORTER"/>
    <property type="match status" value="1"/>
</dbReference>
<evidence type="ECO:0000313" key="4">
    <source>
        <dbReference type="EMBL" id="MDV6264078.1"/>
    </source>
</evidence>
<feature type="chain" id="PRO_5045921344" evidence="2">
    <location>
        <begin position="19"/>
        <end position="602"/>
    </location>
</feature>
<proteinExistence type="predicted"/>
<dbReference type="Gene3D" id="3.90.76.10">
    <property type="entry name" value="Dipeptide-binding Protein, Domain 1"/>
    <property type="match status" value="1"/>
</dbReference>
<evidence type="ECO:0000256" key="2">
    <source>
        <dbReference type="SAM" id="SignalP"/>
    </source>
</evidence>
<dbReference type="SUPFAM" id="SSF53850">
    <property type="entry name" value="Periplasmic binding protein-like II"/>
    <property type="match status" value="1"/>
</dbReference>
<dbReference type="CDD" id="cd08501">
    <property type="entry name" value="PBP2_Lpqw"/>
    <property type="match status" value="1"/>
</dbReference>
<keyword evidence="5" id="KW-1185">Reference proteome</keyword>
<dbReference type="PANTHER" id="PTHR30290:SF65">
    <property type="entry name" value="MONOACYL PHOSPHATIDYLINOSITOL TETRAMANNOSIDE-BINDING PROTEIN LPQW-RELATED"/>
    <property type="match status" value="1"/>
</dbReference>
<feature type="signal peptide" evidence="2">
    <location>
        <begin position="1"/>
        <end position="18"/>
    </location>
</feature>
<evidence type="ECO:0000313" key="5">
    <source>
        <dbReference type="Proteomes" id="UP001185755"/>
    </source>
</evidence>